<keyword evidence="2" id="KW-1185">Reference proteome</keyword>
<protein>
    <recommendedName>
        <fullName evidence="3">Phosducin thioredoxin-like domain-containing protein</fullName>
    </recommendedName>
</protein>
<dbReference type="Gene3D" id="3.40.30.10">
    <property type="entry name" value="Glutaredoxin"/>
    <property type="match status" value="1"/>
</dbReference>
<sequence>MNQNRLFEGIGAPVRIRSVDEPIIDPALDLSIDPTLESDFRLDIEDIRKQRAFKATLHQHDPVAKAEQLRKQQQDTSKISGIYNLDYTDEDGREYELLAEAKREMQMTVEGESEAIIHLGYEMKDAGSDSDDEFDYLLDEDISNSSEIDMQAQRRAELEAKAEQYQILRQYGYGVHRQIHPSRVLASAGFGGSCEDGVVPRGAVVHLYDAYSPLSVSLDLCLEGMASRYPGTKFVRGLGKASLLSVNDDDTSHRWKNGHLPMLLALKEGAVVSFSSGLRDFNNAGQVESGAVEQWLGIAGVLSDTPPPMGAVCRVRSEEELRLDNVINLHGGLSCDGMASTDKDAEIVNDRYNCGVDGCNKSFFHQHVGVKNGVQDGLLVSATQVTSSTAQ</sequence>
<organism evidence="1 2">
    <name type="scientific">Thalassiosira pseudonana</name>
    <name type="common">Marine diatom</name>
    <name type="synonym">Cyclotella nana</name>
    <dbReference type="NCBI Taxonomy" id="35128"/>
    <lineage>
        <taxon>Eukaryota</taxon>
        <taxon>Sar</taxon>
        <taxon>Stramenopiles</taxon>
        <taxon>Ochrophyta</taxon>
        <taxon>Bacillariophyta</taxon>
        <taxon>Coscinodiscophyceae</taxon>
        <taxon>Thalassiosirophycidae</taxon>
        <taxon>Thalassiosirales</taxon>
        <taxon>Thalassiosiraceae</taxon>
        <taxon>Thalassiosira</taxon>
    </lineage>
</organism>
<evidence type="ECO:0000313" key="1">
    <source>
        <dbReference type="EMBL" id="EED90711.1"/>
    </source>
</evidence>
<dbReference type="SUPFAM" id="SSF52833">
    <property type="entry name" value="Thioredoxin-like"/>
    <property type="match status" value="1"/>
</dbReference>
<dbReference type="InParanoid" id="B8C7A0"/>
<gene>
    <name evidence="1" type="ORF">THAPSDRAFT_7702</name>
</gene>
<dbReference type="RefSeq" id="XP_002291860.1">
    <property type="nucleotide sequence ID" value="XM_002291824.1"/>
</dbReference>
<dbReference type="Proteomes" id="UP000001449">
    <property type="component" value="Chromosome 8"/>
</dbReference>
<dbReference type="GeneID" id="7449849"/>
<evidence type="ECO:0008006" key="3">
    <source>
        <dbReference type="Google" id="ProtNLM"/>
    </source>
</evidence>
<name>B8C7A0_THAPS</name>
<proteinExistence type="predicted"/>
<reference evidence="1 2" key="2">
    <citation type="journal article" date="2008" name="Nature">
        <title>The Phaeodactylum genome reveals the evolutionary history of diatom genomes.</title>
        <authorList>
            <person name="Bowler C."/>
            <person name="Allen A.E."/>
            <person name="Badger J.H."/>
            <person name="Grimwood J."/>
            <person name="Jabbari K."/>
            <person name="Kuo A."/>
            <person name="Maheswari U."/>
            <person name="Martens C."/>
            <person name="Maumus F."/>
            <person name="Otillar R.P."/>
            <person name="Rayko E."/>
            <person name="Salamov A."/>
            <person name="Vandepoele K."/>
            <person name="Beszteri B."/>
            <person name="Gruber A."/>
            <person name="Heijde M."/>
            <person name="Katinka M."/>
            <person name="Mock T."/>
            <person name="Valentin K."/>
            <person name="Verret F."/>
            <person name="Berges J.A."/>
            <person name="Brownlee C."/>
            <person name="Cadoret J.P."/>
            <person name="Chiovitti A."/>
            <person name="Choi C.J."/>
            <person name="Coesel S."/>
            <person name="De Martino A."/>
            <person name="Detter J.C."/>
            <person name="Durkin C."/>
            <person name="Falciatore A."/>
            <person name="Fournet J."/>
            <person name="Haruta M."/>
            <person name="Huysman M.J."/>
            <person name="Jenkins B.D."/>
            <person name="Jiroutova K."/>
            <person name="Jorgensen R.E."/>
            <person name="Joubert Y."/>
            <person name="Kaplan A."/>
            <person name="Kroger N."/>
            <person name="Kroth P.G."/>
            <person name="La Roche J."/>
            <person name="Lindquist E."/>
            <person name="Lommer M."/>
            <person name="Martin-Jezequel V."/>
            <person name="Lopez P.J."/>
            <person name="Lucas S."/>
            <person name="Mangogna M."/>
            <person name="McGinnis K."/>
            <person name="Medlin L.K."/>
            <person name="Montsant A."/>
            <person name="Oudot-Le Secq M.P."/>
            <person name="Napoli C."/>
            <person name="Obornik M."/>
            <person name="Parker M.S."/>
            <person name="Petit J.L."/>
            <person name="Porcel B.M."/>
            <person name="Poulsen N."/>
            <person name="Robison M."/>
            <person name="Rychlewski L."/>
            <person name="Rynearson T.A."/>
            <person name="Schmutz J."/>
            <person name="Shapiro H."/>
            <person name="Siaut M."/>
            <person name="Stanley M."/>
            <person name="Sussman M.R."/>
            <person name="Taylor A.R."/>
            <person name="Vardi A."/>
            <person name="von Dassow P."/>
            <person name="Vyverman W."/>
            <person name="Willis A."/>
            <person name="Wyrwicz L.S."/>
            <person name="Rokhsar D.S."/>
            <person name="Weissenbach J."/>
            <person name="Armbrust E.V."/>
            <person name="Green B.R."/>
            <person name="Van de Peer Y."/>
            <person name="Grigoriev I.V."/>
        </authorList>
    </citation>
    <scope>NUCLEOTIDE SEQUENCE [LARGE SCALE GENOMIC DNA]</scope>
    <source>
        <strain evidence="1 2">CCMP1335</strain>
    </source>
</reference>
<accession>B8C7A0</accession>
<dbReference type="eggNOG" id="ENOG502SA6J">
    <property type="taxonomic scope" value="Eukaryota"/>
</dbReference>
<dbReference type="PaxDb" id="35128-Thaps7702"/>
<evidence type="ECO:0000313" key="2">
    <source>
        <dbReference type="Proteomes" id="UP000001449"/>
    </source>
</evidence>
<dbReference type="EMBL" id="CM000644">
    <property type="protein sequence ID" value="EED90711.1"/>
    <property type="molecule type" value="Genomic_DNA"/>
</dbReference>
<reference evidence="1 2" key="1">
    <citation type="journal article" date="2004" name="Science">
        <title>The genome of the diatom Thalassiosira pseudonana: ecology, evolution, and metabolism.</title>
        <authorList>
            <person name="Armbrust E.V."/>
            <person name="Berges J.A."/>
            <person name="Bowler C."/>
            <person name="Green B.R."/>
            <person name="Martinez D."/>
            <person name="Putnam N.H."/>
            <person name="Zhou S."/>
            <person name="Allen A.E."/>
            <person name="Apt K.E."/>
            <person name="Bechner M."/>
            <person name="Brzezinski M.A."/>
            <person name="Chaal B.K."/>
            <person name="Chiovitti A."/>
            <person name="Davis A.K."/>
            <person name="Demarest M.S."/>
            <person name="Detter J.C."/>
            <person name="Glavina T."/>
            <person name="Goodstein D."/>
            <person name="Hadi M.Z."/>
            <person name="Hellsten U."/>
            <person name="Hildebrand M."/>
            <person name="Jenkins B.D."/>
            <person name="Jurka J."/>
            <person name="Kapitonov V.V."/>
            <person name="Kroger N."/>
            <person name="Lau W.W."/>
            <person name="Lane T.W."/>
            <person name="Larimer F.W."/>
            <person name="Lippmeier J.C."/>
            <person name="Lucas S."/>
            <person name="Medina M."/>
            <person name="Montsant A."/>
            <person name="Obornik M."/>
            <person name="Parker M.S."/>
            <person name="Palenik B."/>
            <person name="Pazour G.J."/>
            <person name="Richardson P.M."/>
            <person name="Rynearson T.A."/>
            <person name="Saito M.A."/>
            <person name="Schwartz D.C."/>
            <person name="Thamatrakoln K."/>
            <person name="Valentin K."/>
            <person name="Vardi A."/>
            <person name="Wilkerson F.P."/>
            <person name="Rokhsar D.S."/>
        </authorList>
    </citation>
    <scope>NUCLEOTIDE SEQUENCE [LARGE SCALE GENOMIC DNA]</scope>
    <source>
        <strain evidence="1 2">CCMP1335</strain>
    </source>
</reference>
<dbReference type="InterPro" id="IPR036249">
    <property type="entry name" value="Thioredoxin-like_sf"/>
</dbReference>
<dbReference type="KEGG" id="tps:THAPSDRAFT_7702"/>
<dbReference type="AlphaFoldDB" id="B8C7A0"/>
<dbReference type="HOGENOM" id="CLU_638596_0_0_1"/>